<evidence type="ECO:0000256" key="8">
    <source>
        <dbReference type="ARBA" id="ARBA00022837"/>
    </source>
</evidence>
<dbReference type="Proteomes" id="UP001287356">
    <property type="component" value="Unassembled WGS sequence"/>
</dbReference>
<sequence length="1252" mass="134242">MRVLSFGTDDGADADGDVDMDPSSSARLAVAAGDHVTTQLRELAASSPGRTLLPVPLARAVSFATRSTSLALRMGTLIGGYGFDAAKVTTLSSLELGRAVLESILGRAGRDVIGRSGSLLARAEAETVLEKSLENLHRTMTQIVFWTTTGFHVTGATLAVISETSQLLLSALDQFFGSTDSSRAMASIITLIRREFQNPATGVKGEKVGVLDLMLGLCGMAYLQRWCRRSLEDENRTLRVEETVWDVVVFSDGVRVDLHEESLYGVHNGAYGSGGPPAGSGPNGRILETIESHGAHDSGGDGDGESLPEIRLKRQIMKSLPDNAKVSITTQINTTKTITVEITGRVDDLPVSPPPPGVELIEERRDSRQAASQAQLQQGNKGPKGTQGSQGAHSAENSIPPTYRVVYRLHRNNERRTSFQKEDGDINQVAGYVEAVDDDDDDESESDDGSATEVDESPSLAQPKIPRPLLLDSPSNSPFRRPSSSASATSGSSSPSTARPSRIPVQGAEQAANQKRPRMPPTSPSALAHPPPSAAPRRNTLNRFLSSKNKDDGVPAAKSSSEGKGGFRNAFRRSATMFSKDDSGSETAFDKKGGKLAQKTTTNRPAHSTPAPPSHLAVVAPARQSSLIPRRGEPHAVSRAGQGQGRRSGAAAKELEEPYVRSDSRASYISVHESRRDSSISQTETYSITTADDYHPVSPSSGEKAAAAASAGSAAKALSERDVSGAFAMGGRNPRRAKSHMYSPSIYTLSMNESQSSLVPYGYFQQNSAFSDTEALGTLRRAGRLDGMFPRYHLLRNITRYMRFASASYGSNFLKVLGIAKEMPILRTLDDVHHELRSFAHHTESDASSILLSSFVDPQGGSDGTGSTNTGVPLVHYISLDHESMAVVLACRGTLGFEDVLADMTCDYDDLIWRGKAYKVHKGIHASAQRLLYGGDGRVLHTLKKALDDFPDYGLVLTGHSLGGAVTALLGVMLSEPEPSAHGTAFVTSSEPHTRLLADAATHHASSLHHNQHYTTSSSPPRHVCLPSGRPVHVFAYGPPSTMSASLCTATRGLITSIVHGNDLVPYLSLGVLHDFQAVALAFKTDNNEAKIEVRQRIWEALQSGLADKWYGGPPSSAGAGAGPPSSASPVGDHFIGGSSSASSREDDDQWAYAALKVLRASMMSQKLLPPGEVFVVESTRVRRRDAFLLEGEDADEPGHFGRPAQRVVLKYVRDVEKRFREVRFGTSMLTDHSPGKYEDALNRLKAGVMNS</sequence>
<keyword evidence="9" id="KW-0442">Lipid degradation</keyword>
<evidence type="ECO:0000259" key="16">
    <source>
        <dbReference type="Pfam" id="PF01764"/>
    </source>
</evidence>
<keyword evidence="8" id="KW-0106">Calcium</keyword>
<evidence type="ECO:0000256" key="12">
    <source>
        <dbReference type="ARBA" id="ARBA00023136"/>
    </source>
</evidence>
<dbReference type="Pfam" id="PF01764">
    <property type="entry name" value="Lipase_3"/>
    <property type="match status" value="1"/>
</dbReference>
<evidence type="ECO:0000313" key="17">
    <source>
        <dbReference type="EMBL" id="KAK3367148.1"/>
    </source>
</evidence>
<evidence type="ECO:0000256" key="13">
    <source>
        <dbReference type="ARBA" id="ARBA00024531"/>
    </source>
</evidence>
<evidence type="ECO:0000256" key="7">
    <source>
        <dbReference type="ARBA" id="ARBA00022801"/>
    </source>
</evidence>
<evidence type="ECO:0000256" key="5">
    <source>
        <dbReference type="ARBA" id="ARBA00022692"/>
    </source>
</evidence>
<feature type="compositionally biased region" description="Low complexity" evidence="15">
    <location>
        <begin position="369"/>
        <end position="378"/>
    </location>
</feature>
<protein>
    <recommendedName>
        <fullName evidence="14">sn-1-specific diacylglycerol lipase</fullName>
        <ecNumber evidence="14">3.1.1.116</ecNumber>
    </recommendedName>
</protein>
<evidence type="ECO:0000256" key="11">
    <source>
        <dbReference type="ARBA" id="ARBA00023098"/>
    </source>
</evidence>
<reference evidence="17" key="2">
    <citation type="submission" date="2023-06" db="EMBL/GenBank/DDBJ databases">
        <authorList>
            <consortium name="Lawrence Berkeley National Laboratory"/>
            <person name="Haridas S."/>
            <person name="Hensen N."/>
            <person name="Bonometti L."/>
            <person name="Westerberg I."/>
            <person name="Brannstrom I.O."/>
            <person name="Guillou S."/>
            <person name="Cros-Aarteil S."/>
            <person name="Calhoun S."/>
            <person name="Kuo A."/>
            <person name="Mondo S."/>
            <person name="Pangilinan J."/>
            <person name="Riley R."/>
            <person name="Labutti K."/>
            <person name="Andreopoulos B."/>
            <person name="Lipzen A."/>
            <person name="Chen C."/>
            <person name="Yanf M."/>
            <person name="Daum C."/>
            <person name="Ng V."/>
            <person name="Clum A."/>
            <person name="Steindorff A."/>
            <person name="Ohm R."/>
            <person name="Martin F."/>
            <person name="Silar P."/>
            <person name="Natvig D."/>
            <person name="Lalanne C."/>
            <person name="Gautier V."/>
            <person name="Ament-Velasquez S.L."/>
            <person name="Kruys A."/>
            <person name="Hutchinson M.I."/>
            <person name="Powell A.J."/>
            <person name="Barry K."/>
            <person name="Miller A.N."/>
            <person name="Grigoriev I.V."/>
            <person name="Debuchy R."/>
            <person name="Gladieux P."/>
            <person name="Thoren M.H."/>
            <person name="Johannesson H."/>
        </authorList>
    </citation>
    <scope>NUCLEOTIDE SEQUENCE</scope>
    <source>
        <strain evidence="17">CBS 958.72</strain>
    </source>
</reference>
<dbReference type="PANTHER" id="PTHR45792:SF7">
    <property type="entry name" value="PUTATIVE (AFU_ORTHOLOGUE AFUA_6G02710)-RELATED"/>
    <property type="match status" value="1"/>
</dbReference>
<feature type="region of interest" description="Disordered" evidence="15">
    <location>
        <begin position="1113"/>
        <end position="1145"/>
    </location>
</feature>
<organism evidence="17 18">
    <name type="scientific">Lasiosphaeria ovina</name>
    <dbReference type="NCBI Taxonomy" id="92902"/>
    <lineage>
        <taxon>Eukaryota</taxon>
        <taxon>Fungi</taxon>
        <taxon>Dikarya</taxon>
        <taxon>Ascomycota</taxon>
        <taxon>Pezizomycotina</taxon>
        <taxon>Sordariomycetes</taxon>
        <taxon>Sordariomycetidae</taxon>
        <taxon>Sordariales</taxon>
        <taxon>Lasiosphaeriaceae</taxon>
        <taxon>Lasiosphaeria</taxon>
    </lineage>
</organism>
<feature type="compositionally biased region" description="Low complexity" evidence="15">
    <location>
        <begin position="638"/>
        <end position="652"/>
    </location>
</feature>
<keyword evidence="18" id="KW-1185">Reference proteome</keyword>
<keyword evidence="5" id="KW-0812">Transmembrane</keyword>
<dbReference type="GO" id="GO:0046872">
    <property type="term" value="F:metal ion binding"/>
    <property type="evidence" value="ECO:0007669"/>
    <property type="project" value="UniProtKB-KW"/>
</dbReference>
<feature type="compositionally biased region" description="Basic and acidic residues" evidence="15">
    <location>
        <begin position="579"/>
        <end position="593"/>
    </location>
</feature>
<dbReference type="CDD" id="cd00519">
    <property type="entry name" value="Lipase_3"/>
    <property type="match status" value="1"/>
</dbReference>
<evidence type="ECO:0000256" key="10">
    <source>
        <dbReference type="ARBA" id="ARBA00022989"/>
    </source>
</evidence>
<name>A0AAE0JZC1_9PEZI</name>
<feature type="domain" description="Fungal lipase-type" evidence="16">
    <location>
        <begin position="888"/>
        <end position="994"/>
    </location>
</feature>
<dbReference type="GO" id="GO:0019369">
    <property type="term" value="P:arachidonate metabolic process"/>
    <property type="evidence" value="ECO:0007669"/>
    <property type="project" value="TreeGrafter"/>
</dbReference>
<keyword evidence="12" id="KW-0472">Membrane</keyword>
<dbReference type="EC" id="3.1.1.116" evidence="14"/>
<dbReference type="InterPro" id="IPR002921">
    <property type="entry name" value="Fungal_lipase-type"/>
</dbReference>
<feature type="compositionally biased region" description="Low complexity" evidence="15">
    <location>
        <begin position="473"/>
        <end position="502"/>
    </location>
</feature>
<comment type="subcellular location">
    <subcellularLocation>
        <location evidence="2">Cell membrane</location>
        <topology evidence="2">Multi-pass membrane protein</topology>
    </subcellularLocation>
</comment>
<gene>
    <name evidence="17" type="ORF">B0T24DRAFT_534787</name>
</gene>
<evidence type="ECO:0000256" key="4">
    <source>
        <dbReference type="ARBA" id="ARBA00022553"/>
    </source>
</evidence>
<dbReference type="GO" id="GO:0016298">
    <property type="term" value="F:lipase activity"/>
    <property type="evidence" value="ECO:0007669"/>
    <property type="project" value="TreeGrafter"/>
</dbReference>
<feature type="region of interest" description="Disordered" evidence="15">
    <location>
        <begin position="435"/>
        <end position="661"/>
    </location>
</feature>
<evidence type="ECO:0000256" key="14">
    <source>
        <dbReference type="ARBA" id="ARBA00026104"/>
    </source>
</evidence>
<feature type="compositionally biased region" description="Low complexity" evidence="15">
    <location>
        <begin position="1113"/>
        <end position="1130"/>
    </location>
</feature>
<evidence type="ECO:0000256" key="9">
    <source>
        <dbReference type="ARBA" id="ARBA00022963"/>
    </source>
</evidence>
<keyword evidence="6" id="KW-0479">Metal-binding</keyword>
<evidence type="ECO:0000256" key="15">
    <source>
        <dbReference type="SAM" id="MobiDB-lite"/>
    </source>
</evidence>
<feature type="compositionally biased region" description="Pro residues" evidence="15">
    <location>
        <begin position="519"/>
        <end position="534"/>
    </location>
</feature>
<dbReference type="EMBL" id="JAULSN010000007">
    <property type="protein sequence ID" value="KAK3367148.1"/>
    <property type="molecule type" value="Genomic_DNA"/>
</dbReference>
<keyword evidence="10" id="KW-1133">Transmembrane helix</keyword>
<feature type="compositionally biased region" description="Acidic residues" evidence="15">
    <location>
        <begin position="10"/>
        <end position="20"/>
    </location>
</feature>
<evidence type="ECO:0000256" key="2">
    <source>
        <dbReference type="ARBA" id="ARBA00004651"/>
    </source>
</evidence>
<dbReference type="InterPro" id="IPR029058">
    <property type="entry name" value="AB_hydrolase_fold"/>
</dbReference>
<evidence type="ECO:0000256" key="3">
    <source>
        <dbReference type="ARBA" id="ARBA00022475"/>
    </source>
</evidence>
<keyword evidence="11" id="KW-0443">Lipid metabolism</keyword>
<dbReference type="Gene3D" id="3.40.50.1820">
    <property type="entry name" value="alpha/beta hydrolase"/>
    <property type="match status" value="1"/>
</dbReference>
<comment type="cofactor">
    <cofactor evidence="1">
        <name>Ca(2+)</name>
        <dbReference type="ChEBI" id="CHEBI:29108"/>
    </cofactor>
</comment>
<feature type="compositionally biased region" description="Acidic residues" evidence="15">
    <location>
        <begin position="435"/>
        <end position="456"/>
    </location>
</feature>
<feature type="region of interest" description="Disordered" evidence="15">
    <location>
        <begin position="345"/>
        <end position="402"/>
    </location>
</feature>
<evidence type="ECO:0000256" key="1">
    <source>
        <dbReference type="ARBA" id="ARBA00001913"/>
    </source>
</evidence>
<feature type="region of interest" description="Disordered" evidence="15">
    <location>
        <begin position="1"/>
        <end position="21"/>
    </location>
</feature>
<feature type="compositionally biased region" description="Polar residues" evidence="15">
    <location>
        <begin position="386"/>
        <end position="400"/>
    </location>
</feature>
<dbReference type="PANTHER" id="PTHR45792">
    <property type="entry name" value="DIACYLGLYCEROL LIPASE HOMOLOG-RELATED"/>
    <property type="match status" value="1"/>
</dbReference>
<keyword evidence="7" id="KW-0378">Hydrolase</keyword>
<reference evidence="17" key="1">
    <citation type="journal article" date="2023" name="Mol. Phylogenet. Evol.">
        <title>Genome-scale phylogeny and comparative genomics of the fungal order Sordariales.</title>
        <authorList>
            <person name="Hensen N."/>
            <person name="Bonometti L."/>
            <person name="Westerberg I."/>
            <person name="Brannstrom I.O."/>
            <person name="Guillou S."/>
            <person name="Cros-Aarteil S."/>
            <person name="Calhoun S."/>
            <person name="Haridas S."/>
            <person name="Kuo A."/>
            <person name="Mondo S."/>
            <person name="Pangilinan J."/>
            <person name="Riley R."/>
            <person name="LaButti K."/>
            <person name="Andreopoulos B."/>
            <person name="Lipzen A."/>
            <person name="Chen C."/>
            <person name="Yan M."/>
            <person name="Daum C."/>
            <person name="Ng V."/>
            <person name="Clum A."/>
            <person name="Steindorff A."/>
            <person name="Ohm R.A."/>
            <person name="Martin F."/>
            <person name="Silar P."/>
            <person name="Natvig D.O."/>
            <person name="Lalanne C."/>
            <person name="Gautier V."/>
            <person name="Ament-Velasquez S.L."/>
            <person name="Kruys A."/>
            <person name="Hutchinson M.I."/>
            <person name="Powell A.J."/>
            <person name="Barry K."/>
            <person name="Miller A.N."/>
            <person name="Grigoriev I.V."/>
            <person name="Debuchy R."/>
            <person name="Gladieux P."/>
            <person name="Hiltunen Thoren M."/>
            <person name="Johannesson H."/>
        </authorList>
    </citation>
    <scope>NUCLEOTIDE SEQUENCE</scope>
    <source>
        <strain evidence="17">CBS 958.72</strain>
    </source>
</reference>
<dbReference type="SUPFAM" id="SSF53474">
    <property type="entry name" value="alpha/beta-Hydrolases"/>
    <property type="match status" value="1"/>
</dbReference>
<comment type="catalytic activity">
    <reaction evidence="13">
        <text>a 1,2-diacyl-sn-glycerol + H2O = a 2-acylglycerol + a fatty acid + H(+)</text>
        <dbReference type="Rhea" id="RHEA:33275"/>
        <dbReference type="ChEBI" id="CHEBI:15377"/>
        <dbReference type="ChEBI" id="CHEBI:15378"/>
        <dbReference type="ChEBI" id="CHEBI:17389"/>
        <dbReference type="ChEBI" id="CHEBI:17815"/>
        <dbReference type="ChEBI" id="CHEBI:28868"/>
        <dbReference type="EC" id="3.1.1.116"/>
    </reaction>
    <physiologicalReaction direction="left-to-right" evidence="13">
        <dbReference type="Rhea" id="RHEA:33276"/>
    </physiologicalReaction>
</comment>
<proteinExistence type="predicted"/>
<comment type="caution">
    <text evidence="17">The sequence shown here is derived from an EMBL/GenBank/DDBJ whole genome shotgun (WGS) entry which is preliminary data.</text>
</comment>
<dbReference type="GO" id="GO:0005886">
    <property type="term" value="C:plasma membrane"/>
    <property type="evidence" value="ECO:0007669"/>
    <property type="project" value="UniProtKB-SubCell"/>
</dbReference>
<dbReference type="AlphaFoldDB" id="A0AAE0JZC1"/>
<dbReference type="GO" id="GO:0046340">
    <property type="term" value="P:diacylglycerol catabolic process"/>
    <property type="evidence" value="ECO:0007669"/>
    <property type="project" value="TreeGrafter"/>
</dbReference>
<evidence type="ECO:0000313" key="18">
    <source>
        <dbReference type="Proteomes" id="UP001287356"/>
    </source>
</evidence>
<evidence type="ECO:0000256" key="6">
    <source>
        <dbReference type="ARBA" id="ARBA00022723"/>
    </source>
</evidence>
<keyword evidence="3" id="KW-1003">Cell membrane</keyword>
<accession>A0AAE0JZC1</accession>
<keyword evidence="4" id="KW-0597">Phosphoprotein</keyword>
<dbReference type="InterPro" id="IPR052214">
    <property type="entry name" value="DAG_Lipase-Related"/>
</dbReference>